<feature type="coiled-coil region" evidence="1">
    <location>
        <begin position="22"/>
        <end position="56"/>
    </location>
</feature>
<sequence>STNQPLSMQLVELFQPNKLHYIHSTHSNIALLEKKNDILENENEILKSENEILKTQFAAIKGELEAYKNPRTCSLRTALKYPISRTFKSEIPKATLDQQESELQEGRQKEEKARQKESRGAAKGRKGK</sequence>
<dbReference type="Proteomes" id="UP000789396">
    <property type="component" value="Unassembled WGS sequence"/>
</dbReference>
<dbReference type="AlphaFoldDB" id="A0A9N9J6G2"/>
<comment type="caution">
    <text evidence="3">The sequence shown here is derived from an EMBL/GenBank/DDBJ whole genome shotgun (WGS) entry which is preliminary data.</text>
</comment>
<feature type="compositionally biased region" description="Basic and acidic residues" evidence="2">
    <location>
        <begin position="104"/>
        <end position="120"/>
    </location>
</feature>
<name>A0A9N9J6G2_9GLOM</name>
<organism evidence="3 4">
    <name type="scientific">Racocetra fulgida</name>
    <dbReference type="NCBI Taxonomy" id="60492"/>
    <lineage>
        <taxon>Eukaryota</taxon>
        <taxon>Fungi</taxon>
        <taxon>Fungi incertae sedis</taxon>
        <taxon>Mucoromycota</taxon>
        <taxon>Glomeromycotina</taxon>
        <taxon>Glomeromycetes</taxon>
        <taxon>Diversisporales</taxon>
        <taxon>Gigasporaceae</taxon>
        <taxon>Racocetra</taxon>
    </lineage>
</organism>
<feature type="non-terminal residue" evidence="3">
    <location>
        <position position="128"/>
    </location>
</feature>
<accession>A0A9N9J6G2</accession>
<proteinExistence type="predicted"/>
<reference evidence="3" key="1">
    <citation type="submission" date="2021-06" db="EMBL/GenBank/DDBJ databases">
        <authorList>
            <person name="Kallberg Y."/>
            <person name="Tangrot J."/>
            <person name="Rosling A."/>
        </authorList>
    </citation>
    <scope>NUCLEOTIDE SEQUENCE</scope>
    <source>
        <strain evidence="3">IN212</strain>
    </source>
</reference>
<evidence type="ECO:0000313" key="3">
    <source>
        <dbReference type="EMBL" id="CAG8764686.1"/>
    </source>
</evidence>
<evidence type="ECO:0000256" key="1">
    <source>
        <dbReference type="SAM" id="Coils"/>
    </source>
</evidence>
<keyword evidence="4" id="KW-1185">Reference proteome</keyword>
<dbReference type="OrthoDB" id="2471798at2759"/>
<feature type="non-terminal residue" evidence="3">
    <location>
        <position position="1"/>
    </location>
</feature>
<keyword evidence="1" id="KW-0175">Coiled coil</keyword>
<gene>
    <name evidence="3" type="ORF">RFULGI_LOCUS14585</name>
</gene>
<protein>
    <submittedName>
        <fullName evidence="3">3664_t:CDS:1</fullName>
    </submittedName>
</protein>
<evidence type="ECO:0000313" key="4">
    <source>
        <dbReference type="Proteomes" id="UP000789396"/>
    </source>
</evidence>
<dbReference type="EMBL" id="CAJVPZ010042931">
    <property type="protein sequence ID" value="CAG8764686.1"/>
    <property type="molecule type" value="Genomic_DNA"/>
</dbReference>
<evidence type="ECO:0000256" key="2">
    <source>
        <dbReference type="SAM" id="MobiDB-lite"/>
    </source>
</evidence>
<feature type="region of interest" description="Disordered" evidence="2">
    <location>
        <begin position="90"/>
        <end position="128"/>
    </location>
</feature>